<comment type="cofactor">
    <cofactor evidence="2">
        <name>Mg(2+)</name>
        <dbReference type="ChEBI" id="CHEBI:18420"/>
    </cofactor>
</comment>
<evidence type="ECO:0000256" key="9">
    <source>
        <dbReference type="ARBA" id="ARBA00048689"/>
    </source>
</evidence>
<keyword evidence="6" id="KW-0460">Magnesium</keyword>
<comment type="catalytic activity">
    <reaction evidence="9">
        <text>(2R)-3-phosphoglycerate + UDP-alpha-D-glucose = (2R)-2-O-(alpha-D-glucopyranosyl)-3-phospho-glycerate + UDP + H(+)</text>
        <dbReference type="Rhea" id="RHEA:31319"/>
        <dbReference type="ChEBI" id="CHEBI:15378"/>
        <dbReference type="ChEBI" id="CHEBI:58223"/>
        <dbReference type="ChEBI" id="CHEBI:58272"/>
        <dbReference type="ChEBI" id="CHEBI:58885"/>
        <dbReference type="ChEBI" id="CHEBI:62600"/>
        <dbReference type="EC" id="2.4.1.266"/>
    </reaction>
    <physiologicalReaction direction="left-to-right" evidence="9">
        <dbReference type="Rhea" id="RHEA:31320"/>
    </physiologicalReaction>
</comment>
<comment type="cofactor">
    <cofactor evidence="1">
        <name>Mn(2+)</name>
        <dbReference type="ChEBI" id="CHEBI:29035"/>
    </cofactor>
</comment>
<dbReference type="InterPro" id="IPR029044">
    <property type="entry name" value="Nucleotide-diphossugar_trans"/>
</dbReference>
<dbReference type="EC" id="2.4.1.266" evidence="7"/>
<dbReference type="STRING" id="261654.GA0070611_0977"/>
<evidence type="ECO:0000256" key="8">
    <source>
        <dbReference type="ARBA" id="ARBA00040894"/>
    </source>
</evidence>
<dbReference type="Gene3D" id="3.90.550.10">
    <property type="entry name" value="Spore Coat Polysaccharide Biosynthesis Protein SpsA, Chain A"/>
    <property type="match status" value="1"/>
</dbReference>
<evidence type="ECO:0000256" key="2">
    <source>
        <dbReference type="ARBA" id="ARBA00001946"/>
    </source>
</evidence>
<dbReference type="PANTHER" id="PTHR48090">
    <property type="entry name" value="UNDECAPRENYL-PHOSPHATE 4-DEOXY-4-FORMAMIDO-L-ARABINOSE TRANSFERASE-RELATED"/>
    <property type="match status" value="1"/>
</dbReference>
<keyword evidence="5" id="KW-0808">Transferase</keyword>
<evidence type="ECO:0000256" key="10">
    <source>
        <dbReference type="ARBA" id="ARBA00048997"/>
    </source>
</evidence>
<evidence type="ECO:0000256" key="7">
    <source>
        <dbReference type="ARBA" id="ARBA00039022"/>
    </source>
</evidence>
<evidence type="ECO:0000256" key="1">
    <source>
        <dbReference type="ARBA" id="ARBA00001936"/>
    </source>
</evidence>
<evidence type="ECO:0000256" key="4">
    <source>
        <dbReference type="ARBA" id="ARBA00022676"/>
    </source>
</evidence>
<organism evidence="12 13">
    <name type="scientific">Micromonospora auratinigra</name>
    <dbReference type="NCBI Taxonomy" id="261654"/>
    <lineage>
        <taxon>Bacteria</taxon>
        <taxon>Bacillati</taxon>
        <taxon>Actinomycetota</taxon>
        <taxon>Actinomycetes</taxon>
        <taxon>Micromonosporales</taxon>
        <taxon>Micromonosporaceae</taxon>
        <taxon>Micromonospora</taxon>
    </lineage>
</organism>
<evidence type="ECO:0000256" key="3">
    <source>
        <dbReference type="ARBA" id="ARBA00006739"/>
    </source>
</evidence>
<accession>A0A1A8Z744</accession>
<comment type="similarity">
    <text evidence="3">Belongs to the glycosyltransferase 2 family.</text>
</comment>
<dbReference type="NCBIfam" id="NF010496">
    <property type="entry name" value="PRK13915.1"/>
    <property type="match status" value="1"/>
</dbReference>
<dbReference type="PATRIC" id="fig|261654.4.peg.1005"/>
<evidence type="ECO:0000259" key="11">
    <source>
        <dbReference type="Pfam" id="PF00535"/>
    </source>
</evidence>
<dbReference type="CDD" id="cd04179">
    <property type="entry name" value="DPM_DPG-synthase_like"/>
    <property type="match status" value="1"/>
</dbReference>
<gene>
    <name evidence="12" type="ORF">GA0070611_0977</name>
</gene>
<reference evidence="13" key="1">
    <citation type="submission" date="2016-06" db="EMBL/GenBank/DDBJ databases">
        <authorList>
            <person name="Varghese N."/>
            <person name="Submissions Spin"/>
        </authorList>
    </citation>
    <scope>NUCLEOTIDE SEQUENCE [LARGE SCALE GENOMIC DNA]</scope>
    <source>
        <strain evidence="13">DSM 44815</strain>
    </source>
</reference>
<dbReference type="InterPro" id="IPR001173">
    <property type="entry name" value="Glyco_trans_2-like"/>
</dbReference>
<protein>
    <recommendedName>
        <fullName evidence="8">Glucosyl-3-phosphoglycerate synthase</fullName>
        <ecNumber evidence="7">2.4.1.266</ecNumber>
    </recommendedName>
</protein>
<feature type="domain" description="Glycosyltransferase 2-like" evidence="11">
    <location>
        <begin position="71"/>
        <end position="195"/>
    </location>
</feature>
<name>A0A1A8Z744_9ACTN</name>
<dbReference type="GO" id="GO:0016757">
    <property type="term" value="F:glycosyltransferase activity"/>
    <property type="evidence" value="ECO:0007669"/>
    <property type="project" value="UniProtKB-KW"/>
</dbReference>
<dbReference type="AlphaFoldDB" id="A0A1A8Z744"/>
<dbReference type="EMBL" id="LT594323">
    <property type="protein sequence ID" value="SBT39646.1"/>
    <property type="molecule type" value="Genomic_DNA"/>
</dbReference>
<dbReference type="PANTHER" id="PTHR48090:SF10">
    <property type="entry name" value="GLUCOSYL-3-PHOSPHOGLYCERATE SYNTHASE"/>
    <property type="match status" value="1"/>
</dbReference>
<dbReference type="SUPFAM" id="SSF53448">
    <property type="entry name" value="Nucleotide-diphospho-sugar transferases"/>
    <property type="match status" value="1"/>
</dbReference>
<dbReference type="InterPro" id="IPR050256">
    <property type="entry name" value="Glycosyltransferase_2"/>
</dbReference>
<evidence type="ECO:0000313" key="13">
    <source>
        <dbReference type="Proteomes" id="UP000199385"/>
    </source>
</evidence>
<sequence>MIKLLGMIRLARATNRENRIRVSATNQGVPVRDTESTVSPVVEAWATYRTTSAEDWPARRLVRAKGENRVSVVLPARNEESTVGAIVSTIREHLMDRVPLVDELIVVDSRSTDRTAQVARAAGAEVVSQDAMTRGLPRLTGKGDALWAGLAAAEGDVVAFVDADLREFRPHFVTGLIGPLLTDPSVDFVKGFYHRPLVRATGVETDGGGRVTELMARPLLNLFWPELAGFVQPLAGEYAGRREVLEQVPFVSGYGVETAMLIDLLELVGLDALAQVDLGERKHRHQDTEALGRMSAQIMLTAWNRLQRRGWAAPGTAPAALLTQFRRGGSETLPNLEREIVVNDVSIEERPPLAQLRHRVPRRRVAA</sequence>
<evidence type="ECO:0000256" key="6">
    <source>
        <dbReference type="ARBA" id="ARBA00022842"/>
    </source>
</evidence>
<evidence type="ECO:0000313" key="12">
    <source>
        <dbReference type="EMBL" id="SBT39646.1"/>
    </source>
</evidence>
<dbReference type="Pfam" id="PF00535">
    <property type="entry name" value="Glycos_transf_2"/>
    <property type="match status" value="1"/>
</dbReference>
<keyword evidence="13" id="KW-1185">Reference proteome</keyword>
<comment type="catalytic activity">
    <reaction evidence="10">
        <text>an NDP-alpha-D-glucose + (2R)-3-phosphoglycerate = (2R)-2-O-(alpha-D-glucopyranosyl)-3-phospho-glycerate + a ribonucleoside 5'-diphosphate + H(+)</text>
        <dbReference type="Rhea" id="RHEA:47244"/>
        <dbReference type="ChEBI" id="CHEBI:15378"/>
        <dbReference type="ChEBI" id="CHEBI:57930"/>
        <dbReference type="ChEBI" id="CHEBI:58272"/>
        <dbReference type="ChEBI" id="CHEBI:62600"/>
        <dbReference type="ChEBI" id="CHEBI:76533"/>
        <dbReference type="EC" id="2.4.1.266"/>
    </reaction>
    <physiologicalReaction direction="left-to-right" evidence="10">
        <dbReference type="Rhea" id="RHEA:47245"/>
    </physiologicalReaction>
</comment>
<proteinExistence type="inferred from homology"/>
<evidence type="ECO:0000256" key="5">
    <source>
        <dbReference type="ARBA" id="ARBA00022679"/>
    </source>
</evidence>
<dbReference type="Proteomes" id="UP000199385">
    <property type="component" value="Chromosome I"/>
</dbReference>
<keyword evidence="4" id="KW-0328">Glycosyltransferase</keyword>